<dbReference type="InterPro" id="IPR051051">
    <property type="entry name" value="E3_ubiq-ligase_TRIM/RNF"/>
</dbReference>
<evidence type="ECO:0000313" key="9">
    <source>
        <dbReference type="Ensembl" id="ENSSANP00000044664.1"/>
    </source>
</evidence>
<evidence type="ECO:0000259" key="7">
    <source>
        <dbReference type="PROSITE" id="PS50089"/>
    </source>
</evidence>
<dbReference type="Gene3D" id="3.30.40.10">
    <property type="entry name" value="Zinc/RING finger domain, C3HC4 (zinc finger)"/>
    <property type="match status" value="1"/>
</dbReference>
<evidence type="ECO:0000256" key="1">
    <source>
        <dbReference type="ARBA" id="ARBA00022588"/>
    </source>
</evidence>
<dbReference type="InterPro" id="IPR001870">
    <property type="entry name" value="B30.2/SPRY"/>
</dbReference>
<dbReference type="Proteomes" id="UP000472260">
    <property type="component" value="Unassembled WGS sequence"/>
</dbReference>
<dbReference type="InterPro" id="IPR003877">
    <property type="entry name" value="SPRY_dom"/>
</dbReference>
<dbReference type="Ensembl" id="ENSSANT00000047505.1">
    <property type="protein sequence ID" value="ENSSANP00000044664.1"/>
    <property type="gene ID" value="ENSSANG00000022558.1"/>
</dbReference>
<dbReference type="InterPro" id="IPR001841">
    <property type="entry name" value="Znf_RING"/>
</dbReference>
<dbReference type="Pfam" id="PF25600">
    <property type="entry name" value="TRIM_CC"/>
    <property type="match status" value="1"/>
</dbReference>
<dbReference type="PROSITE" id="PS50188">
    <property type="entry name" value="B302_SPRY"/>
    <property type="match status" value="1"/>
</dbReference>
<dbReference type="PANTHER" id="PTHR25465:SF5">
    <property type="entry name" value="E3 UBIQUITIN_ISG15 LIGASE TRIM25-RELATED"/>
    <property type="match status" value="1"/>
</dbReference>
<keyword evidence="4" id="KW-0862">Zinc</keyword>
<evidence type="ECO:0000256" key="6">
    <source>
        <dbReference type="PROSITE-ProRule" id="PRU00175"/>
    </source>
</evidence>
<name>A0A671NF36_9TELE</name>
<keyword evidence="1" id="KW-0399">Innate immunity</keyword>
<dbReference type="Pfam" id="PF15227">
    <property type="entry name" value="zf-C3HC4_4"/>
    <property type="match status" value="1"/>
</dbReference>
<organism evidence="9 10">
    <name type="scientific">Sinocyclocheilus anshuiensis</name>
    <dbReference type="NCBI Taxonomy" id="1608454"/>
    <lineage>
        <taxon>Eukaryota</taxon>
        <taxon>Metazoa</taxon>
        <taxon>Chordata</taxon>
        <taxon>Craniata</taxon>
        <taxon>Vertebrata</taxon>
        <taxon>Euteleostomi</taxon>
        <taxon>Actinopterygii</taxon>
        <taxon>Neopterygii</taxon>
        <taxon>Teleostei</taxon>
        <taxon>Ostariophysi</taxon>
        <taxon>Cypriniformes</taxon>
        <taxon>Cyprinidae</taxon>
        <taxon>Cyprininae</taxon>
        <taxon>Sinocyclocheilus</taxon>
    </lineage>
</organism>
<evidence type="ECO:0000313" key="10">
    <source>
        <dbReference type="Proteomes" id="UP000472260"/>
    </source>
</evidence>
<dbReference type="GO" id="GO:0005737">
    <property type="term" value="C:cytoplasm"/>
    <property type="evidence" value="ECO:0007669"/>
    <property type="project" value="UniProtKB-ARBA"/>
</dbReference>
<dbReference type="PROSITE" id="PS00518">
    <property type="entry name" value="ZF_RING_1"/>
    <property type="match status" value="1"/>
</dbReference>
<feature type="domain" description="RING-type" evidence="7">
    <location>
        <begin position="4"/>
        <end position="47"/>
    </location>
</feature>
<reference evidence="9" key="2">
    <citation type="submission" date="2025-09" db="UniProtKB">
        <authorList>
            <consortium name="Ensembl"/>
        </authorList>
    </citation>
    <scope>IDENTIFICATION</scope>
</reference>
<evidence type="ECO:0000256" key="2">
    <source>
        <dbReference type="ARBA" id="ARBA00022723"/>
    </source>
</evidence>
<evidence type="ECO:0000256" key="5">
    <source>
        <dbReference type="ARBA" id="ARBA00022859"/>
    </source>
</evidence>
<dbReference type="InterPro" id="IPR006574">
    <property type="entry name" value="PRY"/>
</dbReference>
<dbReference type="Pfam" id="PF00622">
    <property type="entry name" value="SPRY"/>
    <property type="match status" value="1"/>
</dbReference>
<dbReference type="Gene3D" id="2.60.120.920">
    <property type="match status" value="1"/>
</dbReference>
<feature type="domain" description="B30.2/SPRY" evidence="8">
    <location>
        <begin position="214"/>
        <end position="405"/>
    </location>
</feature>
<dbReference type="SMART" id="SM00449">
    <property type="entry name" value="SPRY"/>
    <property type="match status" value="1"/>
</dbReference>
<evidence type="ECO:0000256" key="3">
    <source>
        <dbReference type="ARBA" id="ARBA00022771"/>
    </source>
</evidence>
<dbReference type="InterPro" id="IPR017907">
    <property type="entry name" value="Znf_RING_CS"/>
</dbReference>
<dbReference type="InterPro" id="IPR013083">
    <property type="entry name" value="Znf_RING/FYVE/PHD"/>
</dbReference>
<dbReference type="CDD" id="cd16543">
    <property type="entry name" value="RING-HC_TRIM77_C-IV"/>
    <property type="match status" value="1"/>
</dbReference>
<keyword evidence="2" id="KW-0479">Metal-binding</keyword>
<dbReference type="GO" id="GO:0008270">
    <property type="term" value="F:zinc ion binding"/>
    <property type="evidence" value="ECO:0007669"/>
    <property type="project" value="UniProtKB-KW"/>
</dbReference>
<sequence>MFSCPICLDLLKDPVTIPCGHSYCMNCITDGWNQDDQKGVYSCPQCRQAFTPRPAINKNVMLAEMVGKLKTRTALNQRCVCLLCTMNEHKNHHTVSSKAERAEKQVGKARIVIFQKRIQEREKEIQVLKESAAVEDSERIFTELIRSTERSRFEVTQMIRDREKQLKQETDDLRRRDAELKQFVLTDDHIHFLQVSRSCFEPFIHYLFDDLIIYFSDSNGGEAVRLSFMYSRQLTLDPNTAHKYLRLSDGNRVAMFIGADQRYPVHPDRFHDFFQVLCRESVCGHCYWEVEWSGTSGVYISVSYKSIRRKGCGFECGFGLNDQSWRLFCSKSRYSFCHNSTKTELPVVSSSCRVGVYVDHRAGILSFYSVSDTMTLIHRVQTTFTQPLYPGFRIYLRSTLKLSSP</sequence>
<dbReference type="InterPro" id="IPR043136">
    <property type="entry name" value="B30.2/SPRY_sf"/>
</dbReference>
<keyword evidence="3 6" id="KW-0863">Zinc-finger</keyword>
<keyword evidence="5" id="KW-0391">Immunity</keyword>
<evidence type="ECO:0000256" key="4">
    <source>
        <dbReference type="ARBA" id="ARBA00022833"/>
    </source>
</evidence>
<protein>
    <recommendedName>
        <fullName evidence="11">Tripartite motif-containing protein 16-like</fullName>
    </recommendedName>
</protein>
<keyword evidence="10" id="KW-1185">Reference proteome</keyword>
<dbReference type="CDD" id="cd16040">
    <property type="entry name" value="SPRY_PRY_SNTX"/>
    <property type="match status" value="1"/>
</dbReference>
<dbReference type="InterPro" id="IPR058030">
    <property type="entry name" value="TRIM8/14/16/25/29/45/65_CC"/>
</dbReference>
<evidence type="ECO:0000259" key="8">
    <source>
        <dbReference type="PROSITE" id="PS50188"/>
    </source>
</evidence>
<dbReference type="PROSITE" id="PS50089">
    <property type="entry name" value="ZF_RING_2"/>
    <property type="match status" value="1"/>
</dbReference>
<dbReference type="PANTHER" id="PTHR25465">
    <property type="entry name" value="B-BOX DOMAIN CONTAINING"/>
    <property type="match status" value="1"/>
</dbReference>
<dbReference type="SUPFAM" id="SSF49899">
    <property type="entry name" value="Concanavalin A-like lectins/glucanases"/>
    <property type="match status" value="1"/>
</dbReference>
<dbReference type="SMART" id="SM00184">
    <property type="entry name" value="RING"/>
    <property type="match status" value="1"/>
</dbReference>
<dbReference type="InterPro" id="IPR003879">
    <property type="entry name" value="Butyrophylin_SPRY"/>
</dbReference>
<reference evidence="9" key="1">
    <citation type="submission" date="2025-08" db="UniProtKB">
        <authorList>
            <consortium name="Ensembl"/>
        </authorList>
    </citation>
    <scope>IDENTIFICATION</scope>
</reference>
<dbReference type="SUPFAM" id="SSF57850">
    <property type="entry name" value="RING/U-box"/>
    <property type="match status" value="1"/>
</dbReference>
<evidence type="ECO:0008006" key="11">
    <source>
        <dbReference type="Google" id="ProtNLM"/>
    </source>
</evidence>
<dbReference type="Pfam" id="PF13765">
    <property type="entry name" value="PRY"/>
    <property type="match status" value="1"/>
</dbReference>
<dbReference type="InterPro" id="IPR013320">
    <property type="entry name" value="ConA-like_dom_sf"/>
</dbReference>
<dbReference type="AlphaFoldDB" id="A0A671NF36"/>
<accession>A0A671NF36</accession>
<dbReference type="GO" id="GO:0045087">
    <property type="term" value="P:innate immune response"/>
    <property type="evidence" value="ECO:0007669"/>
    <property type="project" value="UniProtKB-KW"/>
</dbReference>
<dbReference type="Gene3D" id="3.30.160.60">
    <property type="entry name" value="Classic Zinc Finger"/>
    <property type="match status" value="1"/>
</dbReference>
<dbReference type="PRINTS" id="PR01407">
    <property type="entry name" value="BUTYPHLNCDUF"/>
</dbReference>
<proteinExistence type="predicted"/>
<dbReference type="SMART" id="SM00589">
    <property type="entry name" value="PRY"/>
    <property type="match status" value="1"/>
</dbReference>